<evidence type="ECO:0000313" key="4">
    <source>
        <dbReference type="Proteomes" id="UP001201701"/>
    </source>
</evidence>
<comment type="caution">
    <text evidence="3">The sequence shown here is derived from an EMBL/GenBank/DDBJ whole genome shotgun (WGS) entry which is preliminary data.</text>
</comment>
<accession>A0ABS9QMS5</accession>
<name>A0ABS9QMS5_9HYPH</name>
<feature type="region of interest" description="Disordered" evidence="1">
    <location>
        <begin position="326"/>
        <end position="347"/>
    </location>
</feature>
<reference evidence="3 4" key="1">
    <citation type="submission" date="2022-02" db="EMBL/GenBank/DDBJ databases">
        <title>Draft genome sequence of Mezorhizobium retamae strain IRAMC:0171 isolated from Retama raetam nodules.</title>
        <authorList>
            <person name="Bengaied R."/>
            <person name="Sbissi I."/>
            <person name="Huber K."/>
            <person name="Ghodbane F."/>
            <person name="Nouioui I."/>
            <person name="Tarhouni M."/>
            <person name="Gtari M."/>
        </authorList>
    </citation>
    <scope>NUCLEOTIDE SEQUENCE [LARGE SCALE GENOMIC DNA]</scope>
    <source>
        <strain evidence="3 4">IRAMC:0171</strain>
    </source>
</reference>
<feature type="region of interest" description="Disordered" evidence="1">
    <location>
        <begin position="152"/>
        <end position="186"/>
    </location>
</feature>
<dbReference type="Proteomes" id="UP001201701">
    <property type="component" value="Unassembled WGS sequence"/>
</dbReference>
<feature type="chain" id="PRO_5046899617" evidence="2">
    <location>
        <begin position="23"/>
        <end position="347"/>
    </location>
</feature>
<sequence>MLFRQLLLAAAGAAATCGTAFGGNMDDYKHVPTYRMASPYECGGDDVGRVQVSCKYMEVGSIDGYSSLRVSDDPRWPKLEKYRLGGTRLKFAGIACARADREEKARKVALGRAFTNVKRLVEDFEETTFTGKLKELGFNKYDDGWKCTKTDNTAGSDGPVASSEPDNSTSQQADQQAAAAERARAQEAARRKRTATFIITSNDRYTLGLGFFSETRNAAWPGGGKQYVLSGTETYNLTCQPGEKICFGAWRDHQTTYWGSGRGGKQACNSCCIKCGGTFRTTLSDGGADAYPQTSSSSGGSDTLDTVIGAIGLGAAIVQGMNSGGGGGGYIPPPPRAKAYRPSGISQ</sequence>
<organism evidence="3 4">
    <name type="scientific">Mesorhizobium retamae</name>
    <dbReference type="NCBI Taxonomy" id="2912854"/>
    <lineage>
        <taxon>Bacteria</taxon>
        <taxon>Pseudomonadati</taxon>
        <taxon>Pseudomonadota</taxon>
        <taxon>Alphaproteobacteria</taxon>
        <taxon>Hyphomicrobiales</taxon>
        <taxon>Phyllobacteriaceae</taxon>
        <taxon>Mesorhizobium</taxon>
    </lineage>
</organism>
<feature type="compositionally biased region" description="Low complexity" evidence="1">
    <location>
        <begin position="171"/>
        <end position="180"/>
    </location>
</feature>
<dbReference type="EMBL" id="JAKREW010000052">
    <property type="protein sequence ID" value="MCG7508745.1"/>
    <property type="molecule type" value="Genomic_DNA"/>
</dbReference>
<evidence type="ECO:0000313" key="3">
    <source>
        <dbReference type="EMBL" id="MCG7508745.1"/>
    </source>
</evidence>
<evidence type="ECO:0000256" key="2">
    <source>
        <dbReference type="SAM" id="SignalP"/>
    </source>
</evidence>
<proteinExistence type="predicted"/>
<keyword evidence="2" id="KW-0732">Signal</keyword>
<gene>
    <name evidence="3" type="ORF">L4923_27285</name>
</gene>
<evidence type="ECO:0000256" key="1">
    <source>
        <dbReference type="SAM" id="MobiDB-lite"/>
    </source>
</evidence>
<dbReference type="RefSeq" id="WP_239370253.1">
    <property type="nucleotide sequence ID" value="NZ_JAKREW010000052.1"/>
</dbReference>
<keyword evidence="4" id="KW-1185">Reference proteome</keyword>
<feature type="signal peptide" evidence="2">
    <location>
        <begin position="1"/>
        <end position="22"/>
    </location>
</feature>
<protein>
    <submittedName>
        <fullName evidence="3">Uncharacterized protein</fullName>
    </submittedName>
</protein>